<keyword evidence="2" id="KW-1185">Reference proteome</keyword>
<evidence type="ECO:0000313" key="2">
    <source>
        <dbReference type="Proteomes" id="UP000494216"/>
    </source>
</evidence>
<proteinExistence type="predicted"/>
<sequence>MLKIKQEKFCQELVMCGNQSEAYRVAYNSENMQPATIHSRASELMKNSKVRARVSELQAAIAEKNAITADDLLQELEQARQLALLTRQPSAMITATMGKSKILGFDKIILSGDKDNPLQFKINQMSEADLMEAAGRIAERLKRDVKLISGGDSQITALLQTG</sequence>
<protein>
    <submittedName>
        <fullName evidence="1">Terminase small subunit (Modular protein)</fullName>
    </submittedName>
</protein>
<accession>A0A8S0XKD9</accession>
<evidence type="ECO:0000313" key="1">
    <source>
        <dbReference type="EMBL" id="CAA9892002.1"/>
    </source>
</evidence>
<dbReference type="GO" id="GO:0051276">
    <property type="term" value="P:chromosome organization"/>
    <property type="evidence" value="ECO:0007669"/>
    <property type="project" value="InterPro"/>
</dbReference>
<organism evidence="1 2">
    <name type="scientific">Candidatus Methylobacter favarea</name>
    <dbReference type="NCBI Taxonomy" id="2707345"/>
    <lineage>
        <taxon>Bacteria</taxon>
        <taxon>Pseudomonadati</taxon>
        <taxon>Pseudomonadota</taxon>
        <taxon>Gammaproteobacteria</taxon>
        <taxon>Methylococcales</taxon>
        <taxon>Methylococcaceae</taxon>
        <taxon>Methylobacter</taxon>
    </lineage>
</organism>
<dbReference type="InterPro" id="IPR038713">
    <property type="entry name" value="Terminase_Gp1_N_sf"/>
</dbReference>
<dbReference type="EMBL" id="CADCXN010000086">
    <property type="protein sequence ID" value="CAA9892002.1"/>
    <property type="molecule type" value="Genomic_DNA"/>
</dbReference>
<dbReference type="Proteomes" id="UP000494216">
    <property type="component" value="Unassembled WGS sequence"/>
</dbReference>
<gene>
    <name evidence="1" type="ORF">METHB2_550021</name>
</gene>
<name>A0A8S0XKD9_9GAMM</name>
<dbReference type="InterPro" id="IPR005335">
    <property type="entry name" value="Terminase_ssu"/>
</dbReference>
<dbReference type="Gene3D" id="1.10.10.1400">
    <property type="entry name" value="Terminase, small subunit, N-terminal DNA-binding domain, HTH motif"/>
    <property type="match status" value="1"/>
</dbReference>
<comment type="caution">
    <text evidence="1">The sequence shown here is derived from an EMBL/GenBank/DDBJ whole genome shotgun (WGS) entry which is preliminary data.</text>
</comment>
<dbReference type="Pfam" id="PF03592">
    <property type="entry name" value="Terminase_2"/>
    <property type="match status" value="1"/>
</dbReference>
<dbReference type="AlphaFoldDB" id="A0A8S0XKD9"/>
<reference evidence="1 2" key="1">
    <citation type="submission" date="2020-02" db="EMBL/GenBank/DDBJ databases">
        <authorList>
            <person name="Hogendoorn C."/>
        </authorList>
    </citation>
    <scope>NUCLEOTIDE SEQUENCE [LARGE SCALE GENOMIC DNA]</scope>
    <source>
        <strain evidence="1">METHB21</strain>
    </source>
</reference>